<evidence type="ECO:0000313" key="2">
    <source>
        <dbReference type="EMBL" id="KAJ3607205.1"/>
    </source>
</evidence>
<dbReference type="AlphaFoldDB" id="A0A9Q0EKP9"/>
<feature type="compositionally biased region" description="Gly residues" evidence="1">
    <location>
        <begin position="14"/>
        <end position="23"/>
    </location>
</feature>
<sequence>MGPQPPGVSQGSRGSRGGDGVSGARGRAFSLGTRTPSTVDVDPRQAAPVRGLRASEESERRDAASIWCNGCLDARDNFLATIVEIQRE</sequence>
<dbReference type="Proteomes" id="UP001148018">
    <property type="component" value="Unassembled WGS sequence"/>
</dbReference>
<keyword evidence="3" id="KW-1185">Reference proteome</keyword>
<accession>A0A9Q0EKP9</accession>
<feature type="region of interest" description="Disordered" evidence="1">
    <location>
        <begin position="1"/>
        <end position="58"/>
    </location>
</feature>
<comment type="caution">
    <text evidence="2">The sequence shown here is derived from an EMBL/GenBank/DDBJ whole genome shotgun (WGS) entry which is preliminary data.</text>
</comment>
<proteinExistence type="predicted"/>
<dbReference type="EMBL" id="JANIIK010000042">
    <property type="protein sequence ID" value="KAJ3607205.1"/>
    <property type="molecule type" value="Genomic_DNA"/>
</dbReference>
<name>A0A9Q0EKP9_9TELE</name>
<gene>
    <name evidence="2" type="ORF">NHX12_026718</name>
</gene>
<organism evidence="2 3">
    <name type="scientific">Muraenolepis orangiensis</name>
    <name type="common">Patagonian moray cod</name>
    <dbReference type="NCBI Taxonomy" id="630683"/>
    <lineage>
        <taxon>Eukaryota</taxon>
        <taxon>Metazoa</taxon>
        <taxon>Chordata</taxon>
        <taxon>Craniata</taxon>
        <taxon>Vertebrata</taxon>
        <taxon>Euteleostomi</taxon>
        <taxon>Actinopterygii</taxon>
        <taxon>Neopterygii</taxon>
        <taxon>Teleostei</taxon>
        <taxon>Neoteleostei</taxon>
        <taxon>Acanthomorphata</taxon>
        <taxon>Zeiogadaria</taxon>
        <taxon>Gadariae</taxon>
        <taxon>Gadiformes</taxon>
        <taxon>Muraenolepidoidei</taxon>
        <taxon>Muraenolepididae</taxon>
        <taxon>Muraenolepis</taxon>
    </lineage>
</organism>
<reference evidence="2" key="1">
    <citation type="submission" date="2022-07" db="EMBL/GenBank/DDBJ databases">
        <title>Chromosome-level genome of Muraenolepis orangiensis.</title>
        <authorList>
            <person name="Kim J."/>
        </authorList>
    </citation>
    <scope>NUCLEOTIDE SEQUENCE</scope>
    <source>
        <strain evidence="2">KU_S4_2022</strain>
        <tissue evidence="2">Muscle</tissue>
    </source>
</reference>
<evidence type="ECO:0000313" key="3">
    <source>
        <dbReference type="Proteomes" id="UP001148018"/>
    </source>
</evidence>
<protein>
    <submittedName>
        <fullName evidence="2">Uncharacterized protein</fullName>
    </submittedName>
</protein>
<evidence type="ECO:0000256" key="1">
    <source>
        <dbReference type="SAM" id="MobiDB-lite"/>
    </source>
</evidence>